<evidence type="ECO:0000313" key="2">
    <source>
        <dbReference type="EMBL" id="KAK7262670.1"/>
    </source>
</evidence>
<feature type="region of interest" description="Disordered" evidence="1">
    <location>
        <begin position="133"/>
        <end position="158"/>
    </location>
</feature>
<protein>
    <submittedName>
        <fullName evidence="2">Uncharacterized protein</fullName>
    </submittedName>
</protein>
<keyword evidence="3" id="KW-1185">Reference proteome</keyword>
<proteinExistence type="predicted"/>
<dbReference type="Proteomes" id="UP001359559">
    <property type="component" value="Unassembled WGS sequence"/>
</dbReference>
<evidence type="ECO:0000256" key="1">
    <source>
        <dbReference type="SAM" id="MobiDB-lite"/>
    </source>
</evidence>
<sequence length="260" mass="28462">MSSTKNDSELKTLEEVRWTVMDALTRSKLRKKISCTFDSGGCSGCSSKECYDKFGKFPKNFNITVSELSSPLRRATIQILKTLGSSISWTMICQKMSKIPLTASPSTLFSLPHPPPFIAAKFHDPVPEPVMPPSGITKSNVETDDNPSKLDGNGNRESVSKPIIRGVVKSGPRAASLGTVSDIVRKGYRNFVLSSSTKVHATKDSPVNGGGLSQNGKFSSPVFDSHDGAHAAKYVKECYNKWGKFPKNFKFSEIYIKKES</sequence>
<name>A0AAN9EU61_CLITE</name>
<organism evidence="2 3">
    <name type="scientific">Clitoria ternatea</name>
    <name type="common">Butterfly pea</name>
    <dbReference type="NCBI Taxonomy" id="43366"/>
    <lineage>
        <taxon>Eukaryota</taxon>
        <taxon>Viridiplantae</taxon>
        <taxon>Streptophyta</taxon>
        <taxon>Embryophyta</taxon>
        <taxon>Tracheophyta</taxon>
        <taxon>Spermatophyta</taxon>
        <taxon>Magnoliopsida</taxon>
        <taxon>eudicotyledons</taxon>
        <taxon>Gunneridae</taxon>
        <taxon>Pentapetalae</taxon>
        <taxon>rosids</taxon>
        <taxon>fabids</taxon>
        <taxon>Fabales</taxon>
        <taxon>Fabaceae</taxon>
        <taxon>Papilionoideae</taxon>
        <taxon>50 kb inversion clade</taxon>
        <taxon>NPAAA clade</taxon>
        <taxon>indigoferoid/millettioid clade</taxon>
        <taxon>Phaseoleae</taxon>
        <taxon>Clitoria</taxon>
    </lineage>
</organism>
<evidence type="ECO:0000313" key="3">
    <source>
        <dbReference type="Proteomes" id="UP001359559"/>
    </source>
</evidence>
<reference evidence="2 3" key="1">
    <citation type="submission" date="2024-01" db="EMBL/GenBank/DDBJ databases">
        <title>The genomes of 5 underutilized Papilionoideae crops provide insights into root nodulation and disease resistance.</title>
        <authorList>
            <person name="Yuan L."/>
        </authorList>
    </citation>
    <scope>NUCLEOTIDE SEQUENCE [LARGE SCALE GENOMIC DNA]</scope>
    <source>
        <strain evidence="2">LY-2023</strain>
        <tissue evidence="2">Leaf</tissue>
    </source>
</reference>
<accession>A0AAN9EU61</accession>
<comment type="caution">
    <text evidence="2">The sequence shown here is derived from an EMBL/GenBank/DDBJ whole genome shotgun (WGS) entry which is preliminary data.</text>
</comment>
<dbReference type="AlphaFoldDB" id="A0AAN9EU61"/>
<dbReference type="EMBL" id="JAYKXN010000008">
    <property type="protein sequence ID" value="KAK7262670.1"/>
    <property type="molecule type" value="Genomic_DNA"/>
</dbReference>
<gene>
    <name evidence="2" type="ORF">RJT34_30245</name>
</gene>